<dbReference type="AlphaFoldDB" id="R9GRU4"/>
<dbReference type="PATRIC" id="fig|1150600.3.peg.2139"/>
<keyword evidence="2" id="KW-1185">Reference proteome</keyword>
<dbReference type="RefSeq" id="WP_016195399.1">
    <property type="nucleotide sequence ID" value="NZ_AQPN01000079.1"/>
</dbReference>
<gene>
    <name evidence="1" type="ORF">ADIARSV_2165</name>
</gene>
<dbReference type="STRING" id="1150600.ADIARSV_2165"/>
<proteinExistence type="predicted"/>
<dbReference type="Proteomes" id="UP000014174">
    <property type="component" value="Unassembled WGS sequence"/>
</dbReference>
<evidence type="ECO:0000313" key="2">
    <source>
        <dbReference type="Proteomes" id="UP000014174"/>
    </source>
</evidence>
<protein>
    <submittedName>
        <fullName evidence="1">Uncharacterized protein</fullName>
    </submittedName>
</protein>
<sequence>MNYICTWLCADEKGEESDFPQSGKKSSSQSHQNIYWRCLAVFYITSTRFNKNEKHLLFTNVKTLPTVDGKNIRDLLHDLNVEIIPVDFKYKTPKGYFKSFQNQFFEFSILEYISKNSSQLNDMYLILDSDCIFIKSAGSLFNEASKKGFISFEIDSPVDYKLNGLSRLDMKDLFAELLGREVNDIPSYHLGEFLLCNVSNIKKIFSDFEQLWLDLLVRNEKGLSKLNEEAHTLSYLYYKNGLSASQQNTFIKRIWTNPVFYRNVKPTDLRLSIWHLPAEKTFGIARLFEYLVIRSEDYGRFMPDRSFLFLVRNTIGIPNLKVYRKIGYYSISYYKAITKRILKYAGATN</sequence>
<name>R9GRU4_9SPHI</name>
<dbReference type="eggNOG" id="ENOG50329DV">
    <property type="taxonomic scope" value="Bacteria"/>
</dbReference>
<dbReference type="EMBL" id="AQPN01000079">
    <property type="protein sequence ID" value="EOR94567.1"/>
    <property type="molecule type" value="Genomic_DNA"/>
</dbReference>
<comment type="caution">
    <text evidence="1">The sequence shown here is derived from an EMBL/GenBank/DDBJ whole genome shotgun (WGS) entry which is preliminary data.</text>
</comment>
<reference evidence="1 2" key="1">
    <citation type="journal article" date="2013" name="Genome Announc.">
        <title>Draft Genome Sequence of Arcticibacter svalbardensis Strain MN12-7T, a Member of the Family Sphingobacteriaceae Isolated from an Arctic Soil Sample.</title>
        <authorList>
            <person name="Shivaji S."/>
            <person name="Ara S."/>
            <person name="Prasad S."/>
            <person name="Manasa B.P."/>
            <person name="Begum Z."/>
            <person name="Singh A."/>
            <person name="Kumar Pinnaka A."/>
        </authorList>
    </citation>
    <scope>NUCLEOTIDE SEQUENCE [LARGE SCALE GENOMIC DNA]</scope>
    <source>
        <strain evidence="1 2">MN12-7</strain>
    </source>
</reference>
<organism evidence="1 2">
    <name type="scientific">Arcticibacter svalbardensis MN12-7</name>
    <dbReference type="NCBI Taxonomy" id="1150600"/>
    <lineage>
        <taxon>Bacteria</taxon>
        <taxon>Pseudomonadati</taxon>
        <taxon>Bacteroidota</taxon>
        <taxon>Sphingobacteriia</taxon>
        <taxon>Sphingobacteriales</taxon>
        <taxon>Sphingobacteriaceae</taxon>
        <taxon>Arcticibacter</taxon>
    </lineage>
</organism>
<dbReference type="OrthoDB" id="741857at2"/>
<evidence type="ECO:0000313" key="1">
    <source>
        <dbReference type="EMBL" id="EOR94567.1"/>
    </source>
</evidence>
<accession>R9GRU4</accession>